<organism evidence="1 2">
    <name type="scientific">Parelaphostrongylus tenuis</name>
    <name type="common">Meningeal worm</name>
    <dbReference type="NCBI Taxonomy" id="148309"/>
    <lineage>
        <taxon>Eukaryota</taxon>
        <taxon>Metazoa</taxon>
        <taxon>Ecdysozoa</taxon>
        <taxon>Nematoda</taxon>
        <taxon>Chromadorea</taxon>
        <taxon>Rhabditida</taxon>
        <taxon>Rhabditina</taxon>
        <taxon>Rhabditomorpha</taxon>
        <taxon>Strongyloidea</taxon>
        <taxon>Metastrongylidae</taxon>
        <taxon>Parelaphostrongylus</taxon>
    </lineage>
</organism>
<dbReference type="Gene3D" id="1.10.10.10">
    <property type="entry name" value="Winged helix-like DNA-binding domain superfamily/Winged helix DNA-binding domain"/>
    <property type="match status" value="1"/>
</dbReference>
<protein>
    <submittedName>
        <fullName evidence="1">Uncharacterized protein</fullName>
    </submittedName>
</protein>
<comment type="caution">
    <text evidence="1">The sequence shown here is derived from an EMBL/GenBank/DDBJ whole genome shotgun (WGS) entry which is preliminary data.</text>
</comment>
<dbReference type="InterPro" id="IPR036388">
    <property type="entry name" value="WH-like_DNA-bd_sf"/>
</dbReference>
<dbReference type="AlphaFoldDB" id="A0AAD5N1W2"/>
<evidence type="ECO:0000313" key="2">
    <source>
        <dbReference type="Proteomes" id="UP001196413"/>
    </source>
</evidence>
<sequence>MKLMKVKVPLRRQNPLWTDVLFDSRKPFKSRRHTSFSSATYLYENDLQAALDAEPSSSTRDLAEELSNSQRTVINRLHQFDLVHKKPRRNLYECYPIMAVFDHYNSLLTVFILNHPVKLRSVLRFLRFKEPE</sequence>
<name>A0AAD5N1W2_PARTN</name>
<keyword evidence="2" id="KW-1185">Reference proteome</keyword>
<accession>A0AAD5N1W2</accession>
<proteinExistence type="predicted"/>
<dbReference type="EMBL" id="JAHQIW010003381">
    <property type="protein sequence ID" value="KAJ1358471.1"/>
    <property type="molecule type" value="Genomic_DNA"/>
</dbReference>
<gene>
    <name evidence="1" type="ORF">KIN20_016901</name>
</gene>
<dbReference type="Proteomes" id="UP001196413">
    <property type="component" value="Unassembled WGS sequence"/>
</dbReference>
<evidence type="ECO:0000313" key="1">
    <source>
        <dbReference type="EMBL" id="KAJ1358471.1"/>
    </source>
</evidence>
<reference evidence="1" key="1">
    <citation type="submission" date="2021-06" db="EMBL/GenBank/DDBJ databases">
        <title>Parelaphostrongylus tenuis whole genome reference sequence.</title>
        <authorList>
            <person name="Garwood T.J."/>
            <person name="Larsen P.A."/>
            <person name="Fountain-Jones N.M."/>
            <person name="Garbe J.R."/>
            <person name="Macchietto M.G."/>
            <person name="Kania S.A."/>
            <person name="Gerhold R.W."/>
            <person name="Richards J.E."/>
            <person name="Wolf T.M."/>
        </authorList>
    </citation>
    <scope>NUCLEOTIDE SEQUENCE</scope>
    <source>
        <strain evidence="1">MNPRO001-30</strain>
        <tissue evidence="1">Meninges</tissue>
    </source>
</reference>